<dbReference type="SMR" id="Q5VK57"/>
<dbReference type="Pfam" id="PF01395">
    <property type="entry name" value="PBP_GOBP"/>
    <property type="match status" value="1"/>
</dbReference>
<dbReference type="SMART" id="SM00708">
    <property type="entry name" value="PhBP"/>
    <property type="match status" value="1"/>
</dbReference>
<dbReference type="SUPFAM" id="SSF47565">
    <property type="entry name" value="Insect pheromone/odorant-binding proteins"/>
    <property type="match status" value="1"/>
</dbReference>
<sequence length="138" mass="15815">MKITVVFLLCIIYCALDVRADAIALLCSQKAGFNLPDLKSIYEDKSEEQMKKLGCFEACVFQKINLMDGNTFNVEELESRIRELTPDSFTEDVHEIIEQCISEAADEDECVVARKYTDGALKQMKFLDSEWNNLSYKH</sequence>
<protein>
    <submittedName>
        <fullName evidence="2">Odorant binding protein ASP4</fullName>
    </submittedName>
</protein>
<proteinExistence type="evidence at transcript level"/>
<dbReference type="Gene3D" id="1.10.238.20">
    <property type="entry name" value="Pheromone/general odorant binding protein domain"/>
    <property type="match status" value="1"/>
</dbReference>
<dbReference type="GO" id="GO:0005549">
    <property type="term" value="F:odorant binding"/>
    <property type="evidence" value="ECO:0007669"/>
    <property type="project" value="InterPro"/>
</dbReference>
<evidence type="ECO:0000256" key="1">
    <source>
        <dbReference type="SAM" id="SignalP"/>
    </source>
</evidence>
<dbReference type="InterPro" id="IPR036728">
    <property type="entry name" value="PBP_GOBP_sf"/>
</dbReference>
<accession>Q5VK57</accession>
<organism evidence="2">
    <name type="scientific">Apis cerana cerana</name>
    <name type="common">Oriental honeybee</name>
    <dbReference type="NCBI Taxonomy" id="94128"/>
    <lineage>
        <taxon>Eukaryota</taxon>
        <taxon>Metazoa</taxon>
        <taxon>Ecdysozoa</taxon>
        <taxon>Arthropoda</taxon>
        <taxon>Hexapoda</taxon>
        <taxon>Insecta</taxon>
        <taxon>Pterygota</taxon>
        <taxon>Neoptera</taxon>
        <taxon>Endopterygota</taxon>
        <taxon>Hymenoptera</taxon>
        <taxon>Apocrita</taxon>
        <taxon>Aculeata</taxon>
        <taxon>Apoidea</taxon>
        <taxon>Anthophila</taxon>
        <taxon>Apidae</taxon>
        <taxon>Apis</taxon>
    </lineage>
</organism>
<feature type="signal peptide" evidence="1">
    <location>
        <begin position="1"/>
        <end position="20"/>
    </location>
</feature>
<feature type="chain" id="PRO_5004263525" evidence="1">
    <location>
        <begin position="21"/>
        <end position="138"/>
    </location>
</feature>
<dbReference type="CDD" id="cd23992">
    <property type="entry name" value="PBP_GOBP"/>
    <property type="match status" value="1"/>
</dbReference>
<dbReference type="InterPro" id="IPR006170">
    <property type="entry name" value="PBP/GOBP"/>
</dbReference>
<reference evidence="2" key="1">
    <citation type="submission" date="2003-09" db="EMBL/GenBank/DDBJ databases">
        <title>Molecular cloning of odorant binding protein ASP4 cDNA from Apis cerana cerana in China.</title>
        <authorList>
            <person name="Su S."/>
            <person name="Chen S."/>
            <person name="Zhong B."/>
            <person name="Albert S."/>
        </authorList>
    </citation>
    <scope>NUCLEOTIDE SEQUENCE</scope>
    <source>
        <tissue evidence="2">Head</tissue>
    </source>
</reference>
<evidence type="ECO:0000313" key="2">
    <source>
        <dbReference type="EMBL" id="AAR83081.1"/>
    </source>
</evidence>
<name>Q5VK57_APICC</name>
<keyword evidence="1" id="KW-0732">Signal</keyword>
<dbReference type="EMBL" id="AY392756">
    <property type="protein sequence ID" value="AAR83081.1"/>
    <property type="molecule type" value="mRNA"/>
</dbReference>
<dbReference type="AlphaFoldDB" id="Q5VK57"/>